<keyword evidence="5" id="KW-1185">Reference proteome</keyword>
<dbReference type="Proteomes" id="UP001178281">
    <property type="component" value="Unassembled WGS sequence"/>
</dbReference>
<evidence type="ECO:0000256" key="1">
    <source>
        <dbReference type="SAM" id="MobiDB-lite"/>
    </source>
</evidence>
<evidence type="ECO:0000313" key="4">
    <source>
        <dbReference type="EMBL" id="MDP0398759.1"/>
    </source>
</evidence>
<evidence type="ECO:0000313" key="5">
    <source>
        <dbReference type="Proteomes" id="UP001178281"/>
    </source>
</evidence>
<dbReference type="AlphaFoldDB" id="A0AA90NIN1"/>
<keyword evidence="2" id="KW-0472">Membrane</keyword>
<feature type="compositionally biased region" description="Polar residues" evidence="1">
    <location>
        <begin position="1"/>
        <end position="21"/>
    </location>
</feature>
<dbReference type="Pfam" id="PF25231">
    <property type="entry name" value="DUF7847"/>
    <property type="match status" value="1"/>
</dbReference>
<sequence length="427" mass="43791">MSSDDTPQASPHEPTNGTEGTPQDGANAPTGQFPAAYPAPGYVAPGAPPAGYPPQQPVGPGYNAPPPGYSAPPPGYPAGYPQGNGYPAYPQQQYGWGAPSAPEPGSVPLRPLSLGDIYGGAITAIRTNPGVMIGFTAIIVVLSNLVAFIGQIPLTDVTVDPGSEDEPAILSTSIASGASALGGTLISMIATTILTGMLTVVVARSVLGDKTGAGSAWRALVPRLWPLIGLVVLQALIYLVPTLIMIGLLTVALVGAGSWVAGVFVAILMFVIMVVIVVGLMPAFAMATASVVLEGRGSINALRRGFQLQRPGFWRLLGIMLLTYLIVMAINTVVGIPFNIGLVLAANDSTIGTVAGTSVLGLALSSIGTAIGGIITMPFMSSVQTLLYTDQRMRTERFDLVLQSAAAYQAQTGLPAGPGVWAPPRPV</sequence>
<keyword evidence="2" id="KW-1133">Transmembrane helix</keyword>
<feature type="transmembrane region" description="Helical" evidence="2">
    <location>
        <begin position="360"/>
        <end position="388"/>
    </location>
</feature>
<keyword evidence="2" id="KW-0812">Transmembrane</keyword>
<gene>
    <name evidence="4" type="ORF">Q7X28_12555</name>
</gene>
<evidence type="ECO:0000259" key="3">
    <source>
        <dbReference type="Pfam" id="PF25231"/>
    </source>
</evidence>
<reference evidence="4" key="1">
    <citation type="submission" date="2023-08" db="EMBL/GenBank/DDBJ databases">
        <title>The draft genome of Tsukamurella strandjordii strain 050030.</title>
        <authorList>
            <person name="Zhao F."/>
            <person name="Feng Y."/>
            <person name="Zong Z."/>
        </authorList>
    </citation>
    <scope>NUCLEOTIDE SEQUENCE</scope>
    <source>
        <strain evidence="4">050030</strain>
    </source>
</reference>
<evidence type="ECO:0000256" key="2">
    <source>
        <dbReference type="SAM" id="Phobius"/>
    </source>
</evidence>
<dbReference type="EMBL" id="JAUTIX010000004">
    <property type="protein sequence ID" value="MDP0398759.1"/>
    <property type="molecule type" value="Genomic_DNA"/>
</dbReference>
<organism evidence="4 5">
    <name type="scientific">Tsukamurella strandjordii</name>
    <dbReference type="NCBI Taxonomy" id="147577"/>
    <lineage>
        <taxon>Bacteria</taxon>
        <taxon>Bacillati</taxon>
        <taxon>Actinomycetota</taxon>
        <taxon>Actinomycetes</taxon>
        <taxon>Mycobacteriales</taxon>
        <taxon>Tsukamurellaceae</taxon>
        <taxon>Tsukamurella</taxon>
    </lineage>
</organism>
<feature type="transmembrane region" description="Helical" evidence="2">
    <location>
        <begin position="259"/>
        <end position="292"/>
    </location>
</feature>
<feature type="compositionally biased region" description="Pro residues" evidence="1">
    <location>
        <begin position="46"/>
        <end position="76"/>
    </location>
</feature>
<dbReference type="InterPro" id="IPR057169">
    <property type="entry name" value="DUF7847"/>
</dbReference>
<dbReference type="RefSeq" id="WP_305111551.1">
    <property type="nucleotide sequence ID" value="NZ_JAUTIX010000004.1"/>
</dbReference>
<protein>
    <recommendedName>
        <fullName evidence="3">DUF7847 domain-containing protein</fullName>
    </recommendedName>
</protein>
<feature type="transmembrane region" description="Helical" evidence="2">
    <location>
        <begin position="224"/>
        <end position="253"/>
    </location>
</feature>
<proteinExistence type="predicted"/>
<feature type="transmembrane region" description="Helical" evidence="2">
    <location>
        <begin position="313"/>
        <end position="340"/>
    </location>
</feature>
<feature type="transmembrane region" description="Helical" evidence="2">
    <location>
        <begin position="174"/>
        <end position="203"/>
    </location>
</feature>
<feature type="compositionally biased region" description="Low complexity" evidence="1">
    <location>
        <begin position="34"/>
        <end position="45"/>
    </location>
</feature>
<feature type="region of interest" description="Disordered" evidence="1">
    <location>
        <begin position="1"/>
        <end position="76"/>
    </location>
</feature>
<name>A0AA90NIN1_9ACTN</name>
<comment type="caution">
    <text evidence="4">The sequence shown here is derived from an EMBL/GenBank/DDBJ whole genome shotgun (WGS) entry which is preliminary data.</text>
</comment>
<feature type="transmembrane region" description="Helical" evidence="2">
    <location>
        <begin position="131"/>
        <end position="154"/>
    </location>
</feature>
<feature type="domain" description="DUF7847" evidence="3">
    <location>
        <begin position="119"/>
        <end position="379"/>
    </location>
</feature>
<accession>A0AA90NIN1</accession>